<dbReference type="Gene3D" id="1.10.460.10">
    <property type="entry name" value="Topoisomerase I, domain 2"/>
    <property type="match status" value="1"/>
</dbReference>
<dbReference type="GO" id="GO:0043597">
    <property type="term" value="C:cytoplasmic replication fork"/>
    <property type="evidence" value="ECO:0007669"/>
    <property type="project" value="TreeGrafter"/>
</dbReference>
<keyword evidence="15" id="KW-1185">Reference proteome</keyword>
<evidence type="ECO:0000256" key="6">
    <source>
        <dbReference type="ARBA" id="ARBA00023235"/>
    </source>
</evidence>
<dbReference type="PRINTS" id="PR00417">
    <property type="entry name" value="PRTPISMRASEI"/>
</dbReference>
<dbReference type="Gene3D" id="3.40.50.140">
    <property type="match status" value="1"/>
</dbReference>
<dbReference type="InterPro" id="IPR003601">
    <property type="entry name" value="Topo_IA_2"/>
</dbReference>
<evidence type="ECO:0000256" key="2">
    <source>
        <dbReference type="ARBA" id="ARBA00009446"/>
    </source>
</evidence>
<keyword evidence="5" id="KW-0238">DNA-binding</keyword>
<evidence type="ECO:0000259" key="12">
    <source>
        <dbReference type="PROSITE" id="PS50880"/>
    </source>
</evidence>
<dbReference type="InterPro" id="IPR013824">
    <property type="entry name" value="Topo_IA_cen_sub1"/>
</dbReference>
<evidence type="ECO:0000313" key="15">
    <source>
        <dbReference type="Proteomes" id="UP000052230"/>
    </source>
</evidence>
<evidence type="ECO:0000259" key="13">
    <source>
        <dbReference type="PROSITE" id="PS52039"/>
    </source>
</evidence>
<dbReference type="PANTHER" id="PTHR11390">
    <property type="entry name" value="PROKARYOTIC DNA TOPOISOMERASE"/>
    <property type="match status" value="1"/>
</dbReference>
<dbReference type="InterPro" id="IPR003602">
    <property type="entry name" value="Topo_IA_DNA-bd_dom"/>
</dbReference>
<feature type="compositionally biased region" description="Acidic residues" evidence="11">
    <location>
        <begin position="249"/>
        <end position="258"/>
    </location>
</feature>
<gene>
    <name evidence="14" type="ORF">XAC3562_1200004</name>
</gene>
<dbReference type="InterPro" id="IPR023405">
    <property type="entry name" value="Topo_IA_core_domain"/>
</dbReference>
<dbReference type="GO" id="GO:0006310">
    <property type="term" value="P:DNA recombination"/>
    <property type="evidence" value="ECO:0007669"/>
    <property type="project" value="TreeGrafter"/>
</dbReference>
<dbReference type="Pfam" id="PF01751">
    <property type="entry name" value="Toprim"/>
    <property type="match status" value="1"/>
</dbReference>
<evidence type="ECO:0000256" key="11">
    <source>
        <dbReference type="SAM" id="MobiDB-lite"/>
    </source>
</evidence>
<dbReference type="GO" id="GO:0003917">
    <property type="term" value="F:DNA topoisomerase type I (single strand cut, ATP-independent) activity"/>
    <property type="evidence" value="ECO:0007669"/>
    <property type="project" value="UniProtKB-EC"/>
</dbReference>
<dbReference type="InterPro" id="IPR013497">
    <property type="entry name" value="Topo_IA_cen"/>
</dbReference>
<dbReference type="EC" id="5.6.2.1" evidence="3"/>
<feature type="domain" description="Topo IA-type catalytic" evidence="13">
    <location>
        <begin position="150"/>
        <end position="625"/>
    </location>
</feature>
<dbReference type="SMART" id="SM00437">
    <property type="entry name" value="TOP1Ac"/>
    <property type="match status" value="1"/>
</dbReference>
<dbReference type="InterPro" id="IPR013826">
    <property type="entry name" value="Topo_IA_cen_sub3"/>
</dbReference>
<dbReference type="AlphaFoldDB" id="A0A0U5F8W1"/>
<evidence type="ECO:0000256" key="5">
    <source>
        <dbReference type="ARBA" id="ARBA00023125"/>
    </source>
</evidence>
<accession>A0A0U5F8W1</accession>
<name>A0A0U5F8W1_XANCI</name>
<dbReference type="Pfam" id="PF01131">
    <property type="entry name" value="Topoisom_bac"/>
    <property type="match status" value="1"/>
</dbReference>
<dbReference type="SMART" id="SM00493">
    <property type="entry name" value="TOPRIM"/>
    <property type="match status" value="1"/>
</dbReference>
<evidence type="ECO:0000256" key="7">
    <source>
        <dbReference type="ARBA" id="ARBA00030003"/>
    </source>
</evidence>
<dbReference type="CDD" id="cd00186">
    <property type="entry name" value="TOP1Ac"/>
    <property type="match status" value="1"/>
</dbReference>
<feature type="domain" description="Toprim" evidence="12">
    <location>
        <begin position="3"/>
        <end position="133"/>
    </location>
</feature>
<evidence type="ECO:0000313" key="14">
    <source>
        <dbReference type="EMBL" id="CEG14682.1"/>
    </source>
</evidence>
<dbReference type="GO" id="GO:0006281">
    <property type="term" value="P:DNA repair"/>
    <property type="evidence" value="ECO:0007669"/>
    <property type="project" value="TreeGrafter"/>
</dbReference>
<evidence type="ECO:0000256" key="4">
    <source>
        <dbReference type="ARBA" id="ARBA00023029"/>
    </source>
</evidence>
<reference evidence="14 15" key="1">
    <citation type="submission" date="2014-09" db="EMBL/GenBank/DDBJ databases">
        <authorList>
            <person name="Regsiter A."/>
        </authorList>
    </citation>
    <scope>NUCLEOTIDE SEQUENCE [LARGE SCALE GENOMIC DNA]</scope>
</reference>
<keyword evidence="6 14" id="KW-0413">Isomerase</keyword>
<dbReference type="Gene3D" id="1.10.290.10">
    <property type="entry name" value="Topoisomerase I, domain 4"/>
    <property type="match status" value="1"/>
</dbReference>
<dbReference type="InterPro" id="IPR006171">
    <property type="entry name" value="TOPRIM_dom"/>
</dbReference>
<dbReference type="EMBL" id="CCXZ01000025">
    <property type="protein sequence ID" value="CEG14682.1"/>
    <property type="molecule type" value="Genomic_DNA"/>
</dbReference>
<dbReference type="Pfam" id="PF13342">
    <property type="entry name" value="Toprim_Crpt"/>
    <property type="match status" value="2"/>
</dbReference>
<dbReference type="PROSITE" id="PS50880">
    <property type="entry name" value="TOPRIM"/>
    <property type="match status" value="1"/>
</dbReference>
<dbReference type="Proteomes" id="UP000052230">
    <property type="component" value="Unassembled WGS sequence"/>
</dbReference>
<proteinExistence type="inferred from homology"/>
<comment type="similarity">
    <text evidence="2">Belongs to the type IA topoisomerase family.</text>
</comment>
<dbReference type="GO" id="GO:0003677">
    <property type="term" value="F:DNA binding"/>
    <property type="evidence" value="ECO:0007669"/>
    <property type="project" value="UniProtKB-KW"/>
</dbReference>
<dbReference type="Gene3D" id="2.70.20.10">
    <property type="entry name" value="Topoisomerase I, domain 3"/>
    <property type="match status" value="1"/>
</dbReference>
<evidence type="ECO:0000256" key="10">
    <source>
        <dbReference type="ARBA" id="ARBA00032877"/>
    </source>
</evidence>
<dbReference type="InterPro" id="IPR034144">
    <property type="entry name" value="TOPRIM_TopoIII"/>
</dbReference>
<evidence type="ECO:0000256" key="3">
    <source>
        <dbReference type="ARBA" id="ARBA00012891"/>
    </source>
</evidence>
<sequence length="827" mass="90347">MGKMLIIAEKPSVARDIAEALGGFKKTEDWLESSSAIISSGIGHLARLVAPEAATSGKDLATLPVIPREFAIEPIPKTQGQLRLLGRLMKRPDVDQVVNACDAGREGELIFRLIYEYAGCRKQMKRMWLQSMTAEAIREAYRNMQPGSKFDALGDAAKCRSEADFLVGINGSRGITYLHAAQTQRYEGMAAGRVQTPTLAMITEREDAIRNFVPQDYWEVHGTFGTAAGTYAGRWFNPAVAAPAKGDDAETEGEEEDAAASGFRINDRAKAEEIAAKCRGVAPSSVKDDAKSTSSAPPKLYDITTLQREANRRFKFASKKTLNIAQALYETHKVTTYPRTGSTALPEDYVEKAKELLGAIRDGELAVHAKRVQDNSWVRGDNKRIFDNSEISDHFAIIPTGKQPAGLDPDEAKIYGMIVRRFIAAFHPAAEYRQTTRITVVAGESFKSSGKVLVSKGWLEVYPELASKGGPGLCVVQPGEAVRNDGINVKTLKTTPPSRYNEDTLLAAMKNAGRTIDDEALRAAMKDCGLGTGATRAEIIEGLLRSKDAAGKPKEPYVIREKTGYMVPTEKAMGLIRFLKNNGIEMLTSPRMTGEWEQKLAEIEKGKQSRSAFMAEIAQMTHGMIRVIRDKAASLPSAQVEPLQVLCPKCKTGQIVQGMRTFDCKAGCGFTLWREVAGRPLSTQEVEQLLRDGATKPLDGFKSRKTKRSFSAALRLDDEFKVAFAFEEREGGNGQASEPGVALAAPCPKCGGTIREKGPKFVCDKGDFTLWREIAQRPLSPDEATALLRNGSLPSMHGFVSGRTGKQFGAGLKLSRDKTKVEFVFGD</sequence>
<evidence type="ECO:0000256" key="8">
    <source>
        <dbReference type="ARBA" id="ARBA00031985"/>
    </source>
</evidence>
<dbReference type="PROSITE" id="PS52039">
    <property type="entry name" value="TOPO_IA_2"/>
    <property type="match status" value="1"/>
</dbReference>
<dbReference type="GO" id="GO:0006265">
    <property type="term" value="P:DNA topological change"/>
    <property type="evidence" value="ECO:0007669"/>
    <property type="project" value="InterPro"/>
</dbReference>
<evidence type="ECO:0000256" key="1">
    <source>
        <dbReference type="ARBA" id="ARBA00000213"/>
    </source>
</evidence>
<protein>
    <recommendedName>
        <fullName evidence="3">DNA topoisomerase</fullName>
        <ecNumber evidence="3">5.6.2.1</ecNumber>
    </recommendedName>
    <alternativeName>
        <fullName evidence="10">Omega-protein</fullName>
    </alternativeName>
    <alternativeName>
        <fullName evidence="9">Relaxing enzyme</fullName>
    </alternativeName>
    <alternativeName>
        <fullName evidence="7">Swivelase</fullName>
    </alternativeName>
    <alternativeName>
        <fullName evidence="8">Untwisting enzyme</fullName>
    </alternativeName>
</protein>
<organism evidence="14 15">
    <name type="scientific">Xanthomonas citri pv. citri</name>
    <dbReference type="NCBI Taxonomy" id="611301"/>
    <lineage>
        <taxon>Bacteria</taxon>
        <taxon>Pseudomonadati</taxon>
        <taxon>Pseudomonadota</taxon>
        <taxon>Gammaproteobacteria</taxon>
        <taxon>Lysobacterales</taxon>
        <taxon>Lysobacteraceae</taxon>
        <taxon>Xanthomonas</taxon>
    </lineage>
</organism>
<dbReference type="InterPro" id="IPR000380">
    <property type="entry name" value="Topo_IA"/>
</dbReference>
<comment type="catalytic activity">
    <reaction evidence="1">
        <text>ATP-independent breakage of single-stranded DNA, followed by passage and rejoining.</text>
        <dbReference type="EC" id="5.6.2.1"/>
    </reaction>
</comment>
<feature type="region of interest" description="Disordered" evidence="11">
    <location>
        <begin position="243"/>
        <end position="262"/>
    </location>
</feature>
<keyword evidence="4" id="KW-0799">Topoisomerase</keyword>
<evidence type="ECO:0000256" key="9">
    <source>
        <dbReference type="ARBA" id="ARBA00032235"/>
    </source>
</evidence>
<comment type="caution">
    <text evidence="14">The sequence shown here is derived from an EMBL/GenBank/DDBJ whole genome shotgun (WGS) entry which is preliminary data.</text>
</comment>
<dbReference type="InterPro" id="IPR025589">
    <property type="entry name" value="Toprim_C_rpt"/>
</dbReference>
<dbReference type="SMART" id="SM00436">
    <property type="entry name" value="TOP1Bc"/>
    <property type="match status" value="1"/>
</dbReference>
<dbReference type="CDD" id="cd03362">
    <property type="entry name" value="TOPRIM_TopoIA_TopoIII"/>
    <property type="match status" value="1"/>
</dbReference>
<dbReference type="PANTHER" id="PTHR11390:SF21">
    <property type="entry name" value="DNA TOPOISOMERASE 3-ALPHA"/>
    <property type="match status" value="1"/>
</dbReference>
<dbReference type="SUPFAM" id="SSF56712">
    <property type="entry name" value="Prokaryotic type I DNA topoisomerase"/>
    <property type="match status" value="1"/>
</dbReference>
<dbReference type="InterPro" id="IPR013825">
    <property type="entry name" value="Topo_IA_cen_sub2"/>
</dbReference>